<dbReference type="GO" id="GO:0003677">
    <property type="term" value="F:DNA binding"/>
    <property type="evidence" value="ECO:0007669"/>
    <property type="project" value="InterPro"/>
</dbReference>
<evidence type="ECO:0000313" key="5">
    <source>
        <dbReference type="Proteomes" id="UP000003861"/>
    </source>
</evidence>
<feature type="region of interest" description="Disordered" evidence="1">
    <location>
        <begin position="269"/>
        <end position="290"/>
    </location>
</feature>
<dbReference type="eggNOG" id="arCOG00318">
    <property type="taxonomic scope" value="Archaea"/>
</dbReference>
<dbReference type="Proteomes" id="UP000003861">
    <property type="component" value="Unassembled WGS sequence"/>
</dbReference>
<dbReference type="Proteomes" id="UP000015381">
    <property type="component" value="Chromosome I"/>
</dbReference>
<dbReference type="HOGENOM" id="CLU_069302_0_0_2"/>
<evidence type="ECO:0000313" key="4">
    <source>
        <dbReference type="EMBL" id="ERJ05463.1"/>
    </source>
</evidence>
<dbReference type="EMBL" id="HF571520">
    <property type="protein sequence ID" value="CCQ33577.1"/>
    <property type="molecule type" value="Genomic_DNA"/>
</dbReference>
<dbReference type="KEGG" id="hti:HTIA_1450"/>
<dbReference type="AlphaFoldDB" id="F7PJC1"/>
<dbReference type="SMART" id="SM00966">
    <property type="entry name" value="SpoVT_AbrB"/>
    <property type="match status" value="1"/>
</dbReference>
<dbReference type="EMBL" id="AFNT02000032">
    <property type="protein sequence ID" value="ERJ05463.1"/>
    <property type="molecule type" value="Genomic_DNA"/>
</dbReference>
<dbReference type="InterPro" id="IPR007159">
    <property type="entry name" value="SpoVT-AbrB_dom"/>
</dbReference>
<proteinExistence type="predicted"/>
<evidence type="ECO:0000256" key="1">
    <source>
        <dbReference type="SAM" id="MobiDB-lite"/>
    </source>
</evidence>
<organism evidence="4 5">
    <name type="scientific">Halorhabdus tiamatea SARL4B</name>
    <dbReference type="NCBI Taxonomy" id="1033806"/>
    <lineage>
        <taxon>Archaea</taxon>
        <taxon>Methanobacteriati</taxon>
        <taxon>Methanobacteriota</taxon>
        <taxon>Stenosarchaea group</taxon>
        <taxon>Halobacteria</taxon>
        <taxon>Halobacteriales</taxon>
        <taxon>Haloarculaceae</taxon>
        <taxon>Halorhabdus</taxon>
    </lineage>
</organism>
<dbReference type="GeneID" id="23799994"/>
<sequence>METRKIQKVGGSTFTVSVPKEWAREEGLETGEAVRLYTHRDGSLIVRGRQTDGDGLESVSLPVTESSVDAVERPIQGAYETGFEQITLRATESFTDEQRRAARTIARRLVGTEVLAADADEIVVRAMLDASAVSVRQSIEQTVSVITTMQETVRESLTGETETSGRVGDRMADVTRLVALIRRHYNRSLVAFGELDALGIDRVALSQYHRAADRLEQIATGIIRLDRVIEAVEPEAEQARTVAELLTARRDALEAATKRVVEGDATAGQDVELSPIETGTEIASNSGHDDGVDPSLARLVDQLEQIDAAIRAIERIGLQSAIHPRHQQ</sequence>
<feature type="domain" description="SpoVT-AbrB" evidence="2">
    <location>
        <begin position="8"/>
        <end position="52"/>
    </location>
</feature>
<keyword evidence="6" id="KW-1185">Reference proteome</keyword>
<reference evidence="4 5" key="2">
    <citation type="journal article" date="2013" name="PLoS ONE">
        <title>INDIGO - INtegrated Data Warehouse of MIcrobial GenOmes with Examples from the Red Sea Extremophiles.</title>
        <authorList>
            <person name="Alam I."/>
            <person name="Antunes A."/>
            <person name="Kamau A.A."/>
            <person name="Ba Alawi W."/>
            <person name="Kalkatawi M."/>
            <person name="Stingl U."/>
            <person name="Bajic V.B."/>
        </authorList>
    </citation>
    <scope>NUCLEOTIDE SEQUENCE [LARGE SCALE GENOMIC DNA]</scope>
    <source>
        <strain evidence="4 5">SARL4B</strain>
    </source>
</reference>
<evidence type="ECO:0000313" key="6">
    <source>
        <dbReference type="Proteomes" id="UP000015381"/>
    </source>
</evidence>
<dbReference type="Pfam" id="PF04014">
    <property type="entry name" value="MazE_antitoxin"/>
    <property type="match status" value="1"/>
</dbReference>
<evidence type="ECO:0000313" key="3">
    <source>
        <dbReference type="EMBL" id="CCQ33577.1"/>
    </source>
</evidence>
<gene>
    <name evidence="4" type="ORF">HLRTI_002535</name>
    <name evidence="3" type="ORF">HTIA_1450</name>
</gene>
<evidence type="ECO:0000259" key="2">
    <source>
        <dbReference type="SMART" id="SM00966"/>
    </source>
</evidence>
<dbReference type="RefSeq" id="WP_008525848.1">
    <property type="nucleotide sequence ID" value="NC_021921.1"/>
</dbReference>
<protein>
    <submittedName>
        <fullName evidence="4">Phosphate regulatory protein</fullName>
    </submittedName>
    <submittedName>
        <fullName evidence="3">SpoVT/AbrB domain protein</fullName>
    </submittedName>
</protein>
<reference evidence="4 5" key="1">
    <citation type="journal article" date="2011" name="J. Bacteriol.">
        <title>Genome sequence of Halorhabdus tiamatea, the first archaeon isolated from a deep-sea anoxic brine lake.</title>
        <authorList>
            <person name="Antunes A."/>
            <person name="Alam I."/>
            <person name="Bajic V.B."/>
            <person name="Stingl U."/>
        </authorList>
    </citation>
    <scope>NUCLEOTIDE SEQUENCE [LARGE SCALE GENOMIC DNA]</scope>
    <source>
        <strain evidence="4 5">SARL4B</strain>
    </source>
</reference>
<dbReference type="OrthoDB" id="40991at2157"/>
<reference evidence="3 6" key="3">
    <citation type="journal article" date="2014" name="Environ. Microbiol.">
        <title>Halorhabdus tiamatea: proteogenomics and glycosidase activity measurements identify the first cultivated euryarchaeon from a deep-sea anoxic brine lake as potential polysaccharide degrader.</title>
        <authorList>
            <person name="Werner J."/>
            <person name="Ferrer M."/>
            <person name="Michel G."/>
            <person name="Mann A.J."/>
            <person name="Huang S."/>
            <person name="Juarez S."/>
            <person name="Ciordia S."/>
            <person name="Albar J.P."/>
            <person name="Alcaide M."/>
            <person name="La Cono V."/>
            <person name="Yakimov M.M."/>
            <person name="Antunes A."/>
            <person name="Taborda M."/>
            <person name="Da Costa M.S."/>
            <person name="Amann R.I."/>
            <person name="Gloeckner F.O."/>
            <person name="Golyshina O.V."/>
            <person name="Golyshin P.N."/>
            <person name="Teeling H."/>
        </authorList>
    </citation>
    <scope>NUCLEOTIDE SEQUENCE [LARGE SCALE GENOMIC DNA]</scope>
    <source>
        <strain evidence="6">SARL4B</strain>
        <strain evidence="3">Type strain: SARL4B</strain>
    </source>
</reference>
<accession>F7PJC1</accession>
<name>F7PJC1_9EURY</name>
<dbReference type="STRING" id="1033806.HTIA_1450"/>